<evidence type="ECO:0000313" key="4">
    <source>
        <dbReference type="EMBL" id="RPA61137.1"/>
    </source>
</evidence>
<comment type="caution">
    <text evidence="4">The sequence shown here is derived from an EMBL/GenBank/DDBJ whole genome shotgun (WGS) entry which is preliminary data.</text>
</comment>
<dbReference type="Pfam" id="PF00823">
    <property type="entry name" value="PPE"/>
    <property type="match status" value="1"/>
</dbReference>
<feature type="domain" description="PPE" evidence="3">
    <location>
        <begin position="19"/>
        <end position="170"/>
    </location>
</feature>
<feature type="compositionally biased region" description="Low complexity" evidence="2">
    <location>
        <begin position="268"/>
        <end position="277"/>
    </location>
</feature>
<accession>A0A3N4GID9</accession>
<feature type="compositionally biased region" description="Low complexity" evidence="2">
    <location>
        <begin position="234"/>
        <end position="261"/>
    </location>
</feature>
<evidence type="ECO:0000259" key="3">
    <source>
        <dbReference type="Pfam" id="PF00823"/>
    </source>
</evidence>
<feature type="compositionally biased region" description="Polar residues" evidence="2">
    <location>
        <begin position="190"/>
        <end position="210"/>
    </location>
</feature>
<evidence type="ECO:0000256" key="1">
    <source>
        <dbReference type="ARBA" id="ARBA00010652"/>
    </source>
</evidence>
<gene>
    <name evidence="4" type="ORF">EF294_10910</name>
</gene>
<dbReference type="Proteomes" id="UP000267536">
    <property type="component" value="Unassembled WGS sequence"/>
</dbReference>
<dbReference type="InterPro" id="IPR038332">
    <property type="entry name" value="PPE_sf"/>
</dbReference>
<protein>
    <submittedName>
        <fullName evidence="4">PPE domain-containing protein</fullName>
    </submittedName>
</protein>
<dbReference type="OrthoDB" id="4760568at2"/>
<proteinExistence type="inferred from homology"/>
<feature type="region of interest" description="Disordered" evidence="2">
    <location>
        <begin position="178"/>
        <end position="216"/>
    </location>
</feature>
<dbReference type="AlphaFoldDB" id="A0A3N4GID9"/>
<name>A0A3N4GID9_9ACTN</name>
<evidence type="ECO:0000256" key="2">
    <source>
        <dbReference type="SAM" id="MobiDB-lite"/>
    </source>
</evidence>
<dbReference type="EMBL" id="RKMH01000007">
    <property type="protein sequence ID" value="RPA61137.1"/>
    <property type="molecule type" value="Genomic_DNA"/>
</dbReference>
<evidence type="ECO:0000313" key="5">
    <source>
        <dbReference type="Proteomes" id="UP000267536"/>
    </source>
</evidence>
<dbReference type="RefSeq" id="WP_123929401.1">
    <property type="nucleotide sequence ID" value="NZ_JBPSDP010000006.1"/>
</dbReference>
<feature type="region of interest" description="Disordered" evidence="2">
    <location>
        <begin position="231"/>
        <end position="279"/>
    </location>
</feature>
<organism evidence="4 5">
    <name type="scientific">Gordonia oryzae</name>
    <dbReference type="NCBI Taxonomy" id="2487349"/>
    <lineage>
        <taxon>Bacteria</taxon>
        <taxon>Bacillati</taxon>
        <taxon>Actinomycetota</taxon>
        <taxon>Actinomycetes</taxon>
        <taxon>Mycobacteriales</taxon>
        <taxon>Gordoniaceae</taxon>
        <taxon>Gordonia</taxon>
    </lineage>
</organism>
<dbReference type="Gene3D" id="1.20.1260.20">
    <property type="entry name" value="PPE superfamily"/>
    <property type="match status" value="1"/>
</dbReference>
<dbReference type="InterPro" id="IPR000030">
    <property type="entry name" value="PPE_dom"/>
</dbReference>
<reference evidence="4 5" key="1">
    <citation type="submission" date="2018-11" db="EMBL/GenBank/DDBJ databases">
        <title>Draft genome sequence of Gordonia sp. RS15-1S isolated from rice stems.</title>
        <authorList>
            <person name="Muangham S."/>
        </authorList>
    </citation>
    <scope>NUCLEOTIDE SEQUENCE [LARGE SCALE GENOMIC DNA]</scope>
    <source>
        <strain evidence="4 5">RS15-1S</strain>
    </source>
</reference>
<dbReference type="SUPFAM" id="SSF140459">
    <property type="entry name" value="PE/PPE dimer-like"/>
    <property type="match status" value="1"/>
</dbReference>
<keyword evidence="5" id="KW-1185">Reference proteome</keyword>
<sequence>MTGFTGVLWDARSSRRLASDLVEGPGASAFADAAIAWGALAGEFTGAAAEYGAVLARLRADWESGPAADVLDRLAGLLGWLTDMAVQAAEAAALTEAQSLAVSVARLAMPSVAEVDLAATLAHGAAVVAFLAPIATGASAHAERAVHEQRMRAARVMEAYESAAEPLAQPWRAAHAAPQLVPGTPPATTPGRSPQTPVVSDHSGQGSGSPTGIVAPMILSAPPPRGAYTPTMVASAPAASPTPTTGAGAAAAGSETPGASPAVPPPMASTTSTASMSDRVVRVDTRAQAEIGQAEASPRPPETWAEVAAQASVALDPRYVEQTLTLDTGRAQ</sequence>
<comment type="similarity">
    <text evidence="1">Belongs to the mycobacterial PPE family.</text>
</comment>